<proteinExistence type="predicted"/>
<organism evidence="2 3">
    <name type="scientific">Streptosporangium subroseum</name>
    <dbReference type="NCBI Taxonomy" id="106412"/>
    <lineage>
        <taxon>Bacteria</taxon>
        <taxon>Bacillati</taxon>
        <taxon>Actinomycetota</taxon>
        <taxon>Actinomycetes</taxon>
        <taxon>Streptosporangiales</taxon>
        <taxon>Streptosporangiaceae</taxon>
        <taxon>Streptosporangium</taxon>
    </lineage>
</organism>
<dbReference type="Gene3D" id="1.10.260.40">
    <property type="entry name" value="lambda repressor-like DNA-binding domains"/>
    <property type="match status" value="1"/>
</dbReference>
<evidence type="ECO:0000259" key="1">
    <source>
        <dbReference type="PROSITE" id="PS50943"/>
    </source>
</evidence>
<dbReference type="GO" id="GO:0003677">
    <property type="term" value="F:DNA binding"/>
    <property type="evidence" value="ECO:0007669"/>
    <property type="project" value="InterPro"/>
</dbReference>
<dbReference type="SUPFAM" id="SSF47413">
    <property type="entry name" value="lambda repressor-like DNA-binding domains"/>
    <property type="match status" value="1"/>
</dbReference>
<evidence type="ECO:0000313" key="3">
    <source>
        <dbReference type="Proteomes" id="UP000198282"/>
    </source>
</evidence>
<dbReference type="InterPro" id="IPR010982">
    <property type="entry name" value="Lambda_DNA-bd_dom_sf"/>
</dbReference>
<gene>
    <name evidence="2" type="ORF">SAMN05216276_104727</name>
</gene>
<reference evidence="2 3" key="1">
    <citation type="submission" date="2017-06" db="EMBL/GenBank/DDBJ databases">
        <authorList>
            <person name="Kim H.J."/>
            <person name="Triplett B.A."/>
        </authorList>
    </citation>
    <scope>NUCLEOTIDE SEQUENCE [LARGE SCALE GENOMIC DNA]</scope>
    <source>
        <strain evidence="2 3">CGMCC 4.2132</strain>
    </source>
</reference>
<protein>
    <submittedName>
        <fullName evidence="2">Helix-turn-helix domain-containing protein</fullName>
    </submittedName>
</protein>
<dbReference type="InterPro" id="IPR043917">
    <property type="entry name" value="DUF5753"/>
</dbReference>
<dbReference type="SMART" id="SM00530">
    <property type="entry name" value="HTH_XRE"/>
    <property type="match status" value="1"/>
</dbReference>
<feature type="domain" description="HTH cro/C1-type" evidence="1">
    <location>
        <begin position="17"/>
        <end position="75"/>
    </location>
</feature>
<name>A0A239MYP4_9ACTN</name>
<evidence type="ECO:0000313" key="2">
    <source>
        <dbReference type="EMBL" id="SNT46999.1"/>
    </source>
</evidence>
<keyword evidence="3" id="KW-1185">Reference proteome</keyword>
<dbReference type="Proteomes" id="UP000198282">
    <property type="component" value="Unassembled WGS sequence"/>
</dbReference>
<dbReference type="CDD" id="cd00093">
    <property type="entry name" value="HTH_XRE"/>
    <property type="match status" value="1"/>
</dbReference>
<dbReference type="Pfam" id="PF19054">
    <property type="entry name" value="DUF5753"/>
    <property type="match status" value="1"/>
</dbReference>
<dbReference type="InterPro" id="IPR001387">
    <property type="entry name" value="Cro/C1-type_HTH"/>
</dbReference>
<accession>A0A239MYP4</accession>
<dbReference type="EMBL" id="FZOD01000047">
    <property type="protein sequence ID" value="SNT46999.1"/>
    <property type="molecule type" value="Genomic_DNA"/>
</dbReference>
<dbReference type="OrthoDB" id="4285266at2"/>
<dbReference type="PROSITE" id="PS50943">
    <property type="entry name" value="HTH_CROC1"/>
    <property type="match status" value="1"/>
</dbReference>
<sequence>MAGSTPTLRRRQLASRLRELRESAGLSIKEAADGIECSPAKISRIETAQRGAIPRDVRDLCVLYGITDQTKIGELMEMAREAKQPGLIQEYGLTAAEDKVRDYINIETTATSISEFQTAFLPGLLQTEDYARALIRAMLPRMTQEVLESRTQARIKRQEILRQQDPPQYWAVFDEAVLMRPVGDGHTMHQQLSRLIEVAGLPNVTIQVVPLAIGPYMGLDNSFVLFNIPDLPTPDIIYLENLTTVNYLEKPTDIAPYREAIDRLRAVALDPRASMALILQTRDSFKIDG</sequence>
<dbReference type="Pfam" id="PF13560">
    <property type="entry name" value="HTH_31"/>
    <property type="match status" value="1"/>
</dbReference>
<dbReference type="AlphaFoldDB" id="A0A239MYP4"/>